<proteinExistence type="predicted"/>
<feature type="signal peptide" evidence="1">
    <location>
        <begin position="1"/>
        <end position="28"/>
    </location>
</feature>
<dbReference type="Pfam" id="PF03457">
    <property type="entry name" value="HA"/>
    <property type="match status" value="3"/>
</dbReference>
<protein>
    <recommendedName>
        <fullName evidence="2">Helicase-associated domain-containing protein</fullName>
    </recommendedName>
</protein>
<organism evidence="3">
    <name type="scientific">Leptocylindrus danicus</name>
    <dbReference type="NCBI Taxonomy" id="163516"/>
    <lineage>
        <taxon>Eukaryota</taxon>
        <taxon>Sar</taxon>
        <taxon>Stramenopiles</taxon>
        <taxon>Ochrophyta</taxon>
        <taxon>Bacillariophyta</taxon>
        <taxon>Coscinodiscophyceae</taxon>
        <taxon>Chaetocerotophycidae</taxon>
        <taxon>Leptocylindrales</taxon>
        <taxon>Leptocylindraceae</taxon>
        <taxon>Leptocylindrus</taxon>
    </lineage>
</organism>
<feature type="domain" description="Helicase-associated" evidence="2">
    <location>
        <begin position="265"/>
        <end position="332"/>
    </location>
</feature>
<evidence type="ECO:0000259" key="2">
    <source>
        <dbReference type="Pfam" id="PF03457"/>
    </source>
</evidence>
<dbReference type="EMBL" id="HBGY01025332">
    <property type="protein sequence ID" value="CAD9597831.1"/>
    <property type="molecule type" value="Transcribed_RNA"/>
</dbReference>
<sequence length="347" mass="41673">MLSKQDKKRMHLLQVVMLLLPYIHTSHSFLTSQSLPRNHFLDLQQQHPANNNNNKQQHLQRLVHSKNSAKKKKDEENKEEEYDEAKYAEWERFAPYNRRGREKLPEFYITRYGRQWFERYEEMREYQTKHGNCMVPVNNMGLGNWVHSQRVQYDAWKNREINGNEKEIQITSERVEALEELGFCFEVFPNAPRSDWSARYQELCDYKEVNGNANVPAIYPENSALGIWVKNQRMDYKRFRQGQKHHITKDRIQMLNDIGFVWNLDTPWEKRLEELIAYKKEYGDCNVPQTFKGNRSLAIWVKNMRAEYRKYESSDDSLLSEERIKELESLGFKWSLRNNNYASVENT</sequence>
<feature type="domain" description="Helicase-associated" evidence="2">
    <location>
        <begin position="114"/>
        <end position="183"/>
    </location>
</feature>
<evidence type="ECO:0000313" key="3">
    <source>
        <dbReference type="EMBL" id="CAD9597831.1"/>
    </source>
</evidence>
<dbReference type="InterPro" id="IPR005114">
    <property type="entry name" value="Helicase_assoc"/>
</dbReference>
<keyword evidence="1" id="KW-0732">Signal</keyword>
<evidence type="ECO:0000256" key="1">
    <source>
        <dbReference type="SAM" id="SignalP"/>
    </source>
</evidence>
<dbReference type="AlphaFoldDB" id="A0A7S2L7C2"/>
<dbReference type="Gene3D" id="6.10.140.530">
    <property type="match status" value="3"/>
</dbReference>
<accession>A0A7S2L7C2</accession>
<reference evidence="3" key="1">
    <citation type="submission" date="2021-01" db="EMBL/GenBank/DDBJ databases">
        <authorList>
            <person name="Corre E."/>
            <person name="Pelletier E."/>
            <person name="Niang G."/>
            <person name="Scheremetjew M."/>
            <person name="Finn R."/>
            <person name="Kale V."/>
            <person name="Holt S."/>
            <person name="Cochrane G."/>
            <person name="Meng A."/>
            <person name="Brown T."/>
            <person name="Cohen L."/>
        </authorList>
    </citation>
    <scope>NUCLEOTIDE SEQUENCE</scope>
    <source>
        <strain evidence="3">B650</strain>
    </source>
</reference>
<dbReference type="PANTHER" id="PTHR33418:SF1">
    <property type="entry name" value="HELICASE-ASSOCIATED DOMAIN-CONTAINING PROTEIN"/>
    <property type="match status" value="1"/>
</dbReference>
<feature type="chain" id="PRO_5030722277" description="Helicase-associated domain-containing protein" evidence="1">
    <location>
        <begin position="29"/>
        <end position="347"/>
    </location>
</feature>
<dbReference type="PANTHER" id="PTHR33418">
    <property type="entry name" value="HELICASE-ASSOCIATED"/>
    <property type="match status" value="1"/>
</dbReference>
<gene>
    <name evidence="3" type="ORF">LDAN0321_LOCUS15632</name>
</gene>
<feature type="domain" description="Helicase-associated" evidence="2">
    <location>
        <begin position="194"/>
        <end position="260"/>
    </location>
</feature>
<name>A0A7S2L7C2_9STRA</name>